<dbReference type="Pfam" id="PF08240">
    <property type="entry name" value="ADH_N"/>
    <property type="match status" value="1"/>
</dbReference>
<dbReference type="Gene3D" id="3.40.50.720">
    <property type="entry name" value="NAD(P)-binding Rossmann-like Domain"/>
    <property type="match status" value="1"/>
</dbReference>
<evidence type="ECO:0000313" key="3">
    <source>
        <dbReference type="Proteomes" id="UP001189915"/>
    </source>
</evidence>
<dbReference type="InterPro" id="IPR013154">
    <property type="entry name" value="ADH-like_N"/>
</dbReference>
<dbReference type="PANTHER" id="PTHR45348:SF2">
    <property type="entry name" value="ZINC-TYPE ALCOHOL DEHYDROGENASE-LIKE PROTEIN C2E1P3.01"/>
    <property type="match status" value="1"/>
</dbReference>
<dbReference type="RefSeq" id="WP_316870983.1">
    <property type="nucleotide sequence ID" value="NZ_CATWAF010000005.1"/>
</dbReference>
<organism evidence="2 3">
    <name type="scientific">Ralstonia wenshanensis</name>
    <dbReference type="NCBI Taxonomy" id="2842456"/>
    <lineage>
        <taxon>Bacteria</taxon>
        <taxon>Pseudomonadati</taxon>
        <taxon>Pseudomonadota</taxon>
        <taxon>Betaproteobacteria</taxon>
        <taxon>Burkholderiales</taxon>
        <taxon>Burkholderiaceae</taxon>
        <taxon>Ralstonia</taxon>
    </lineage>
</organism>
<dbReference type="SUPFAM" id="SSF50129">
    <property type="entry name" value="GroES-like"/>
    <property type="match status" value="1"/>
</dbReference>
<dbReference type="Gene3D" id="3.90.180.10">
    <property type="entry name" value="Medium-chain alcohol dehydrogenases, catalytic domain"/>
    <property type="match status" value="1"/>
</dbReference>
<dbReference type="Pfam" id="PF00107">
    <property type="entry name" value="ADH_zinc_N"/>
    <property type="match status" value="1"/>
</dbReference>
<dbReference type="InterPro" id="IPR013149">
    <property type="entry name" value="ADH-like_C"/>
</dbReference>
<proteinExistence type="predicted"/>
<dbReference type="InterPro" id="IPR047122">
    <property type="entry name" value="Trans-enoyl_RdTase-like"/>
</dbReference>
<dbReference type="InterPro" id="IPR020843">
    <property type="entry name" value="ER"/>
</dbReference>
<name>A0AAD2BD53_9RALS</name>
<dbReference type="EMBL" id="CATWAF010000005">
    <property type="protein sequence ID" value="CAJ0702845.1"/>
    <property type="molecule type" value="Genomic_DNA"/>
</dbReference>
<evidence type="ECO:0000313" key="2">
    <source>
        <dbReference type="EMBL" id="CAJ0702845.1"/>
    </source>
</evidence>
<keyword evidence="3" id="KW-1185">Reference proteome</keyword>
<feature type="domain" description="Enoyl reductase (ER)" evidence="1">
    <location>
        <begin position="12"/>
        <end position="370"/>
    </location>
</feature>
<dbReference type="InterPro" id="IPR011032">
    <property type="entry name" value="GroES-like_sf"/>
</dbReference>
<sequence>MPDHSALWLPAKRSSFAVGSNTYARPQPDEIVVRNRAVAVNPVDRLLPTIGDFVFPWFQYPVVPGSDLAGEVVEVGSNVTRFRVGDRVLGHALGIEKGRSASAEGAFQSFTIVLEHMASPLPAALSFEEAAVLPLGLSTAACGLFQRDFIGLRPPVKHPEPINETILVWGGSTSVGSNAIQLARAAGYDVVATASSHNFEYVKRLGAHAVIDYRSPDAISKLTALLQGRRVAGMMAIGAGSAAACLKVATACTGRRFIATTTPPVSFDEVPRGKGRMRKLLPIMTRVLLGNVGLMLKARQLGISMRMIWGGSLWANEVGPMIYQDFLPTALAEQRYKAAPAPQVVGNGLEQLPVAVELHRKGVSARKLVVRL</sequence>
<reference evidence="2 3" key="1">
    <citation type="submission" date="2023-07" db="EMBL/GenBank/DDBJ databases">
        <authorList>
            <person name="Peeters C."/>
        </authorList>
    </citation>
    <scope>NUCLEOTIDE SEQUENCE [LARGE SCALE GENOMIC DNA]</scope>
    <source>
        <strain evidence="2 3">LMG 18091</strain>
    </source>
</reference>
<dbReference type="SMART" id="SM00829">
    <property type="entry name" value="PKS_ER"/>
    <property type="match status" value="1"/>
</dbReference>
<accession>A0AAD2BD53</accession>
<dbReference type="SUPFAM" id="SSF51735">
    <property type="entry name" value="NAD(P)-binding Rossmann-fold domains"/>
    <property type="match status" value="1"/>
</dbReference>
<protein>
    <recommendedName>
        <fullName evidence="1">Enoyl reductase (ER) domain-containing protein</fullName>
    </recommendedName>
</protein>
<evidence type="ECO:0000259" key="1">
    <source>
        <dbReference type="SMART" id="SM00829"/>
    </source>
</evidence>
<comment type="caution">
    <text evidence="2">The sequence shown here is derived from an EMBL/GenBank/DDBJ whole genome shotgun (WGS) entry which is preliminary data.</text>
</comment>
<dbReference type="CDD" id="cd08249">
    <property type="entry name" value="enoyl_reductase_like"/>
    <property type="match status" value="1"/>
</dbReference>
<dbReference type="AlphaFoldDB" id="A0AAD2BD53"/>
<dbReference type="PANTHER" id="PTHR45348">
    <property type="entry name" value="HYPOTHETICAL OXIDOREDUCTASE (EUROFUNG)"/>
    <property type="match status" value="1"/>
</dbReference>
<dbReference type="GO" id="GO:0016651">
    <property type="term" value="F:oxidoreductase activity, acting on NAD(P)H"/>
    <property type="evidence" value="ECO:0007669"/>
    <property type="project" value="InterPro"/>
</dbReference>
<dbReference type="InterPro" id="IPR036291">
    <property type="entry name" value="NAD(P)-bd_dom_sf"/>
</dbReference>
<dbReference type="Proteomes" id="UP001189915">
    <property type="component" value="Unassembled WGS sequence"/>
</dbReference>
<gene>
    <name evidence="2" type="ORF">LMG18091_03784</name>
</gene>